<feature type="signal peptide" evidence="1">
    <location>
        <begin position="1"/>
        <end position="18"/>
    </location>
</feature>
<dbReference type="Pfam" id="PF03891">
    <property type="entry name" value="DUF333"/>
    <property type="match status" value="1"/>
</dbReference>
<gene>
    <name evidence="2" type="ORF">SAMN05216516_101541</name>
</gene>
<dbReference type="Proteomes" id="UP000242222">
    <property type="component" value="Unassembled WGS sequence"/>
</dbReference>
<evidence type="ECO:0008006" key="4">
    <source>
        <dbReference type="Google" id="ProtNLM"/>
    </source>
</evidence>
<sequence length="78" mass="8426">MKKLFILIAMLTMASCTARHQALTPQTGLANPASVYCVKIGGKSVMVNTKGGVTGNCILPSGKEVDEWSLYRHAHHKN</sequence>
<dbReference type="PROSITE" id="PS51257">
    <property type="entry name" value="PROKAR_LIPOPROTEIN"/>
    <property type="match status" value="1"/>
</dbReference>
<proteinExistence type="predicted"/>
<dbReference type="InterPro" id="IPR005590">
    <property type="entry name" value="DUF333"/>
</dbReference>
<name>A0A1I4V4B0_9GAMM</name>
<dbReference type="RefSeq" id="WP_092874747.1">
    <property type="nucleotide sequence ID" value="NZ_FOVC01000001.1"/>
</dbReference>
<organism evidence="2 3">
    <name type="scientific">Izhakiella capsodis</name>
    <dbReference type="NCBI Taxonomy" id="1367852"/>
    <lineage>
        <taxon>Bacteria</taxon>
        <taxon>Pseudomonadati</taxon>
        <taxon>Pseudomonadota</taxon>
        <taxon>Gammaproteobacteria</taxon>
        <taxon>Enterobacterales</taxon>
        <taxon>Erwiniaceae</taxon>
        <taxon>Izhakiella</taxon>
    </lineage>
</organism>
<dbReference type="EMBL" id="FOVC01000001">
    <property type="protein sequence ID" value="SFM96039.1"/>
    <property type="molecule type" value="Genomic_DNA"/>
</dbReference>
<keyword evidence="3" id="KW-1185">Reference proteome</keyword>
<protein>
    <recommendedName>
        <fullName evidence="4">Hemolysin</fullName>
    </recommendedName>
</protein>
<dbReference type="OrthoDB" id="148878at2"/>
<evidence type="ECO:0000256" key="1">
    <source>
        <dbReference type="SAM" id="SignalP"/>
    </source>
</evidence>
<evidence type="ECO:0000313" key="3">
    <source>
        <dbReference type="Proteomes" id="UP000242222"/>
    </source>
</evidence>
<dbReference type="AlphaFoldDB" id="A0A1I4V4B0"/>
<dbReference type="PANTHER" id="PTHR38008:SF2">
    <property type="entry name" value="HEMOLYSIN"/>
    <property type="match status" value="1"/>
</dbReference>
<dbReference type="PANTHER" id="PTHR38008">
    <property type="entry name" value="HEMOLYSIN-RELATED"/>
    <property type="match status" value="1"/>
</dbReference>
<evidence type="ECO:0000313" key="2">
    <source>
        <dbReference type="EMBL" id="SFM96039.1"/>
    </source>
</evidence>
<dbReference type="STRING" id="1367852.SAMN05216516_101541"/>
<keyword evidence="1" id="KW-0732">Signal</keyword>
<accession>A0A1I4V4B0</accession>
<reference evidence="3" key="1">
    <citation type="submission" date="2016-10" db="EMBL/GenBank/DDBJ databases">
        <authorList>
            <person name="Varghese N."/>
            <person name="Submissions S."/>
        </authorList>
    </citation>
    <scope>NUCLEOTIDE SEQUENCE [LARGE SCALE GENOMIC DNA]</scope>
    <source>
        <strain evidence="3">N6PO6</strain>
    </source>
</reference>
<feature type="chain" id="PRO_5017246877" description="Hemolysin" evidence="1">
    <location>
        <begin position="19"/>
        <end position="78"/>
    </location>
</feature>